<organism evidence="1 2">
    <name type="scientific">Flavobacterium limnosediminis JC2902</name>
    <dbReference type="NCBI Taxonomy" id="1341181"/>
    <lineage>
        <taxon>Bacteria</taxon>
        <taxon>Pseudomonadati</taxon>
        <taxon>Bacteroidota</taxon>
        <taxon>Flavobacteriia</taxon>
        <taxon>Flavobacteriales</taxon>
        <taxon>Flavobacteriaceae</taxon>
        <taxon>Flavobacterium</taxon>
    </lineage>
</organism>
<sequence length="37" mass="4466">MSDVDNMRQMYKNKKAPTFADAFFMRVKRIILLLIFL</sequence>
<dbReference type="AlphaFoldDB" id="V6SZ97"/>
<keyword evidence="2" id="KW-1185">Reference proteome</keyword>
<accession>V6SZ97</accession>
<comment type="caution">
    <text evidence="1">The sequence shown here is derived from an EMBL/GenBank/DDBJ whole genome shotgun (WGS) entry which is preliminary data.</text>
</comment>
<dbReference type="EMBL" id="AVGG01000001">
    <property type="protein sequence ID" value="ESU29725.1"/>
    <property type="molecule type" value="Genomic_DNA"/>
</dbReference>
<protein>
    <submittedName>
        <fullName evidence="1">Uncharacterized protein</fullName>
    </submittedName>
</protein>
<dbReference type="Proteomes" id="UP000018004">
    <property type="component" value="Unassembled WGS sequence"/>
</dbReference>
<evidence type="ECO:0000313" key="1">
    <source>
        <dbReference type="EMBL" id="ESU29725.1"/>
    </source>
</evidence>
<reference evidence="1 2" key="1">
    <citation type="submission" date="2013-08" db="EMBL/GenBank/DDBJ databases">
        <title>Flavobacterium limnosediminis JC2902 genome sequencing.</title>
        <authorList>
            <person name="Lee K."/>
            <person name="Yi H."/>
            <person name="Park S."/>
            <person name="Chun J."/>
        </authorList>
    </citation>
    <scope>NUCLEOTIDE SEQUENCE [LARGE SCALE GENOMIC DNA]</scope>
    <source>
        <strain evidence="1 2">JC2902</strain>
    </source>
</reference>
<evidence type="ECO:0000313" key="2">
    <source>
        <dbReference type="Proteomes" id="UP000018004"/>
    </source>
</evidence>
<gene>
    <name evidence="1" type="ORF">FLJC2902T_01990</name>
</gene>
<name>V6SZ97_9FLAO</name>
<proteinExistence type="predicted"/>